<evidence type="ECO:0000313" key="2">
    <source>
        <dbReference type="Proteomes" id="UP001058860"/>
    </source>
</evidence>
<organism evidence="1 2">
    <name type="scientific">Svornostia abyssi</name>
    <dbReference type="NCBI Taxonomy" id="2898438"/>
    <lineage>
        <taxon>Bacteria</taxon>
        <taxon>Bacillati</taxon>
        <taxon>Actinomycetota</taxon>
        <taxon>Thermoleophilia</taxon>
        <taxon>Solirubrobacterales</taxon>
        <taxon>Baekduiaceae</taxon>
        <taxon>Svornostia</taxon>
    </lineage>
</organism>
<dbReference type="PANTHER" id="PTHR31299:SF0">
    <property type="entry name" value="ESTERASE, PUTATIVE (AFU_ORTHOLOGUE AFUA_1G05850)-RELATED"/>
    <property type="match status" value="1"/>
</dbReference>
<dbReference type="InterPro" id="IPR007815">
    <property type="entry name" value="Emycin_Estase"/>
</dbReference>
<name>A0ABY5PDW0_9ACTN</name>
<dbReference type="Gene3D" id="1.20.1440.30">
    <property type="entry name" value="Biosynthetic Protein domain"/>
    <property type="match status" value="1"/>
</dbReference>
<dbReference type="Pfam" id="PF05139">
    <property type="entry name" value="Erythro_esteras"/>
    <property type="match status" value="1"/>
</dbReference>
<evidence type="ECO:0000313" key="1">
    <source>
        <dbReference type="EMBL" id="UUY02695.1"/>
    </source>
</evidence>
<dbReference type="InterPro" id="IPR052036">
    <property type="entry name" value="Hydrolase/PRTase-associated"/>
</dbReference>
<dbReference type="Proteomes" id="UP001058860">
    <property type="component" value="Chromosome"/>
</dbReference>
<protein>
    <submittedName>
        <fullName evidence="1">Erythromycin esterase family protein</fullName>
    </submittedName>
</protein>
<keyword evidence="2" id="KW-1185">Reference proteome</keyword>
<dbReference type="PIRSF" id="PIRSF036794">
    <property type="entry name" value="UCP_erythr_ester"/>
    <property type="match status" value="1"/>
</dbReference>
<dbReference type="InterPro" id="IPR014622">
    <property type="entry name" value="UCP036794_erythomycin"/>
</dbReference>
<dbReference type="CDD" id="cd14728">
    <property type="entry name" value="Ere-like"/>
    <property type="match status" value="1"/>
</dbReference>
<dbReference type="Gene3D" id="3.40.1660.10">
    <property type="entry name" value="EreA-like (biosynthetic domain)"/>
    <property type="match status" value="1"/>
</dbReference>
<dbReference type="PANTHER" id="PTHR31299">
    <property type="entry name" value="ESTERASE, PUTATIVE (AFU_ORTHOLOGUE AFUA_1G05850)-RELATED"/>
    <property type="match status" value="1"/>
</dbReference>
<dbReference type="EMBL" id="CP088295">
    <property type="protein sequence ID" value="UUY02695.1"/>
    <property type="molecule type" value="Genomic_DNA"/>
</dbReference>
<dbReference type="RefSeq" id="WP_353863217.1">
    <property type="nucleotide sequence ID" value="NZ_CP088295.1"/>
</dbReference>
<dbReference type="SUPFAM" id="SSF159501">
    <property type="entry name" value="EreA/ChaN-like"/>
    <property type="match status" value="1"/>
</dbReference>
<reference evidence="2" key="1">
    <citation type="submission" date="2021-11" db="EMBL/GenBank/DDBJ databases">
        <title>Cultivation dependent microbiological survey of springs from the worlds oldest radium mine currently devoted to the extraction of radon-saturated water.</title>
        <authorList>
            <person name="Kapinusova G."/>
            <person name="Smrhova T."/>
            <person name="Strejcek M."/>
            <person name="Suman J."/>
            <person name="Jani K."/>
            <person name="Pajer P."/>
            <person name="Uhlik O."/>
        </authorList>
    </citation>
    <scope>NUCLEOTIDE SEQUENCE [LARGE SCALE GENOMIC DNA]</scope>
    <source>
        <strain evidence="2">J379</strain>
    </source>
</reference>
<sequence>MSLAPAFGTADRTAVAAIRRDAVRMTGDPGDYDALLDQIGDARLVLLGESSHGTNEFYRERARITQRLITDCGFSAVAIEGDWPDAYRVHRYVSGDDRDGDAEEALRGFRRFPAWMWRNAAVVDLVGWLRDHNDRRPPRTPAAGFFGLDLYSLHASMAAVVAHLDQVDPDAAARARHRYACLQPFAGERGPEYGRAVLQGVSEPCRRAVIEELVELRREAGRRLMRDGVAAEDDEFCAEQNATVVANAEEYYRTMFGDRAGSWNLRDRHMADTLDHLVAHLGRRHDPAKVVVWAHNSHVGDARATEAASRGELTLGQLVRERHGTDAVLVGFTTYAGTVTAASDWDAPAERKRVRPALPGSCEQLLHETGLPAFLLPRLHDTAAGAALRPPRLHRAIGVIYRPETERQSHYLQASPSRQFDALVHLDHTRAVEPLERNVAWDRGEPPETYPTAL</sequence>
<accession>A0ABY5PDW0</accession>
<gene>
    <name evidence="1" type="ORF">LRS13_18680</name>
</gene>
<proteinExistence type="predicted"/>
<dbReference type="Gene3D" id="3.30.1870.10">
    <property type="entry name" value="EreA-like, domain 2"/>
    <property type="match status" value="1"/>
</dbReference>